<dbReference type="Pfam" id="PF00877">
    <property type="entry name" value="NLPC_P60"/>
    <property type="match status" value="1"/>
</dbReference>
<dbReference type="PROSITE" id="PS51935">
    <property type="entry name" value="NLPC_P60"/>
    <property type="match status" value="1"/>
</dbReference>
<reference evidence="8 10" key="1">
    <citation type="submission" date="2018-06" db="EMBL/GenBank/DDBJ databases">
        <authorList>
            <consortium name="Pathogen Informatics"/>
            <person name="Doyle S."/>
        </authorList>
    </citation>
    <scope>NUCLEOTIDE SEQUENCE [LARGE SCALE GENOMIC DNA]</scope>
    <source>
        <strain evidence="8 10">NCTC10597</strain>
    </source>
</reference>
<name>A0A8B4Q626_9BACL</name>
<feature type="domain" description="SH3b" evidence="6">
    <location>
        <begin position="36"/>
        <end position="104"/>
    </location>
</feature>
<evidence type="ECO:0000256" key="5">
    <source>
        <dbReference type="SAM" id="SignalP"/>
    </source>
</evidence>
<proteinExistence type="inferred from homology"/>
<dbReference type="PROSITE" id="PS51781">
    <property type="entry name" value="SH3B"/>
    <property type="match status" value="1"/>
</dbReference>
<comment type="caution">
    <text evidence="8">The sequence shown here is derived from an EMBL/GenBank/DDBJ whole genome shotgun (WGS) entry which is preliminary data.</text>
</comment>
<keyword evidence="5" id="KW-0732">Signal</keyword>
<dbReference type="Gene3D" id="2.30.30.40">
    <property type="entry name" value="SH3 Domains"/>
    <property type="match status" value="1"/>
</dbReference>
<dbReference type="PANTHER" id="PTHR47053:SF1">
    <property type="entry name" value="MUREIN DD-ENDOPEPTIDASE MEPH-RELATED"/>
    <property type="match status" value="1"/>
</dbReference>
<dbReference type="SMART" id="SM00287">
    <property type="entry name" value="SH3b"/>
    <property type="match status" value="1"/>
</dbReference>
<dbReference type="OrthoDB" id="9813368at2"/>
<evidence type="ECO:0000256" key="2">
    <source>
        <dbReference type="ARBA" id="ARBA00022670"/>
    </source>
</evidence>
<organism evidence="8 10">
    <name type="scientific">Kurthia zopfii</name>
    <dbReference type="NCBI Taxonomy" id="1650"/>
    <lineage>
        <taxon>Bacteria</taxon>
        <taxon>Bacillati</taxon>
        <taxon>Bacillota</taxon>
        <taxon>Bacilli</taxon>
        <taxon>Bacillales</taxon>
        <taxon>Caryophanaceae</taxon>
        <taxon>Kurthia</taxon>
    </lineage>
</organism>
<feature type="domain" description="NlpC/P60" evidence="7">
    <location>
        <begin position="110"/>
        <end position="229"/>
    </location>
</feature>
<dbReference type="Gene3D" id="3.90.1720.10">
    <property type="entry name" value="endopeptidase domain like (from Nostoc punctiforme)"/>
    <property type="match status" value="1"/>
</dbReference>
<dbReference type="InterPro" id="IPR051202">
    <property type="entry name" value="Peptidase_C40"/>
</dbReference>
<dbReference type="GO" id="GO:0006508">
    <property type="term" value="P:proteolysis"/>
    <property type="evidence" value="ECO:0007669"/>
    <property type="project" value="UniProtKB-KW"/>
</dbReference>
<sequence>MLKKLVISAIATGAIALSSVFGTTTEASAATATNYNTTKYVSSYDGSLNVRASASASSKLVVTVKNNAKVSTSKKQVKNGTTWVYGTVKGQSGWMNAKYLSSKKVKKTSNANGSALISYGARFQGVPYVWGGTTPRGFDCSGFTGYVYKNVTGKTLPRTSGAQYAASKKISRSQLQVGDLIFYSVGSSRITHVALYAGNGQVLHAAGSKVHYQSMYTYWDRYEVGYGRY</sequence>
<dbReference type="Proteomes" id="UP000254330">
    <property type="component" value="Unassembled WGS sequence"/>
</dbReference>
<dbReference type="InterPro" id="IPR038765">
    <property type="entry name" value="Papain-like_cys_pep_sf"/>
</dbReference>
<keyword evidence="4" id="KW-0788">Thiol protease</keyword>
<evidence type="ECO:0000313" key="11">
    <source>
        <dbReference type="Proteomes" id="UP000294641"/>
    </source>
</evidence>
<evidence type="ECO:0000313" key="10">
    <source>
        <dbReference type="Proteomes" id="UP000254330"/>
    </source>
</evidence>
<dbReference type="InterPro" id="IPR000064">
    <property type="entry name" value="NLP_P60_dom"/>
</dbReference>
<dbReference type="InterPro" id="IPR003646">
    <property type="entry name" value="SH3-like_bac-type"/>
</dbReference>
<comment type="similarity">
    <text evidence="1">Belongs to the peptidase C40 family.</text>
</comment>
<dbReference type="EC" id="3.4.-.-" evidence="8"/>
<dbReference type="EMBL" id="SNZG01000012">
    <property type="protein sequence ID" value="TDR39227.1"/>
    <property type="molecule type" value="Genomic_DNA"/>
</dbReference>
<keyword evidence="3 8" id="KW-0378">Hydrolase</keyword>
<evidence type="ECO:0000256" key="1">
    <source>
        <dbReference type="ARBA" id="ARBA00007074"/>
    </source>
</evidence>
<dbReference type="AlphaFoldDB" id="A0A8B4Q626"/>
<keyword evidence="11" id="KW-1185">Reference proteome</keyword>
<keyword evidence="2" id="KW-0645">Protease</keyword>
<accession>A0A8B4Q626</accession>
<dbReference type="RefSeq" id="WP_109349419.1">
    <property type="nucleotide sequence ID" value="NZ_BJUE01000032.1"/>
</dbReference>
<evidence type="ECO:0000259" key="6">
    <source>
        <dbReference type="PROSITE" id="PS51781"/>
    </source>
</evidence>
<dbReference type="Proteomes" id="UP000294641">
    <property type="component" value="Unassembled WGS sequence"/>
</dbReference>
<protein>
    <submittedName>
        <fullName evidence="9">Peptidoglycan endopeptidase LytE</fullName>
    </submittedName>
    <submittedName>
        <fullName evidence="8">Probable endopeptidase p60</fullName>
        <ecNumber evidence="8">3.4.-.-</ecNumber>
    </submittedName>
</protein>
<evidence type="ECO:0000259" key="7">
    <source>
        <dbReference type="PROSITE" id="PS51935"/>
    </source>
</evidence>
<evidence type="ECO:0000313" key="9">
    <source>
        <dbReference type="EMBL" id="TDR39227.1"/>
    </source>
</evidence>
<dbReference type="PANTHER" id="PTHR47053">
    <property type="entry name" value="MUREIN DD-ENDOPEPTIDASE MEPH-RELATED"/>
    <property type="match status" value="1"/>
</dbReference>
<evidence type="ECO:0000313" key="8">
    <source>
        <dbReference type="EMBL" id="STX08769.1"/>
    </source>
</evidence>
<evidence type="ECO:0000256" key="4">
    <source>
        <dbReference type="ARBA" id="ARBA00022807"/>
    </source>
</evidence>
<evidence type="ECO:0000256" key="3">
    <source>
        <dbReference type="ARBA" id="ARBA00022801"/>
    </source>
</evidence>
<feature type="signal peptide" evidence="5">
    <location>
        <begin position="1"/>
        <end position="29"/>
    </location>
</feature>
<gene>
    <name evidence="8" type="primary">iap_1</name>
    <name evidence="9" type="ORF">DFR61_1121</name>
    <name evidence="8" type="ORF">NCTC10597_00435</name>
</gene>
<reference evidence="9 11" key="2">
    <citation type="submission" date="2019-03" db="EMBL/GenBank/DDBJ databases">
        <title>Genomic Encyclopedia of Type Strains, Phase IV (KMG-IV): sequencing the most valuable type-strain genomes for metagenomic binning, comparative biology and taxonomic classification.</title>
        <authorList>
            <person name="Goeker M."/>
        </authorList>
    </citation>
    <scope>NUCLEOTIDE SEQUENCE [LARGE SCALE GENOMIC DNA]</scope>
    <source>
        <strain evidence="9 11">DSM 20580</strain>
    </source>
</reference>
<dbReference type="SUPFAM" id="SSF54001">
    <property type="entry name" value="Cysteine proteinases"/>
    <property type="match status" value="1"/>
</dbReference>
<feature type="chain" id="PRO_5032275071" evidence="5">
    <location>
        <begin position="30"/>
        <end position="229"/>
    </location>
</feature>
<dbReference type="GO" id="GO:0008234">
    <property type="term" value="F:cysteine-type peptidase activity"/>
    <property type="evidence" value="ECO:0007669"/>
    <property type="project" value="UniProtKB-KW"/>
</dbReference>
<dbReference type="EMBL" id="UGNP01000001">
    <property type="protein sequence ID" value="STX08769.1"/>
    <property type="molecule type" value="Genomic_DNA"/>
</dbReference>